<keyword evidence="3" id="KW-1185">Reference proteome</keyword>
<sequence>MATINFHSQFNNTIAPFTISFVFVLLCTWGLTHKQLDITEFCIFFVGILFFGAGVLQGVVKLFSDKTQVTISEEGICDYRWSRNSPIRWDDIRLSENISIFKQQFIRIKLREPLTVKKHSFLSYFGKNEISEMYIFTSDLSIDETQLNHFINNMVCGDTPEKIALIKKLRIIE</sequence>
<keyword evidence="1" id="KW-0472">Membrane</keyword>
<dbReference type="RefSeq" id="WP_283343293.1">
    <property type="nucleotide sequence ID" value="NZ_JASHIF010000002.1"/>
</dbReference>
<keyword evidence="1" id="KW-1133">Transmembrane helix</keyword>
<keyword evidence="1" id="KW-0812">Transmembrane</keyword>
<comment type="caution">
    <text evidence="2">The sequence shown here is derived from an EMBL/GenBank/DDBJ whole genome shotgun (WGS) entry which is preliminary data.</text>
</comment>
<evidence type="ECO:0000256" key="1">
    <source>
        <dbReference type="SAM" id="Phobius"/>
    </source>
</evidence>
<evidence type="ECO:0000313" key="3">
    <source>
        <dbReference type="Proteomes" id="UP001236507"/>
    </source>
</evidence>
<organism evidence="2 3">
    <name type="scientific">Flectobacillus roseus</name>
    <dbReference type="NCBI Taxonomy" id="502259"/>
    <lineage>
        <taxon>Bacteria</taxon>
        <taxon>Pseudomonadati</taxon>
        <taxon>Bacteroidota</taxon>
        <taxon>Cytophagia</taxon>
        <taxon>Cytophagales</taxon>
        <taxon>Flectobacillaceae</taxon>
        <taxon>Flectobacillus</taxon>
    </lineage>
</organism>
<dbReference type="Proteomes" id="UP001236507">
    <property type="component" value="Unassembled WGS sequence"/>
</dbReference>
<accession>A0ABT6Y392</accession>
<reference evidence="2 3" key="1">
    <citation type="submission" date="2023-05" db="EMBL/GenBank/DDBJ databases">
        <title>Novel species of genus Flectobacillus isolated from stream in China.</title>
        <authorList>
            <person name="Lu H."/>
        </authorList>
    </citation>
    <scope>NUCLEOTIDE SEQUENCE [LARGE SCALE GENOMIC DNA]</scope>
    <source>
        <strain evidence="2 3">KCTC 42575</strain>
    </source>
</reference>
<dbReference type="InterPro" id="IPR048136">
    <property type="entry name" value="STM3941-like"/>
</dbReference>
<evidence type="ECO:0000313" key="2">
    <source>
        <dbReference type="EMBL" id="MDI9858025.1"/>
    </source>
</evidence>
<dbReference type="NCBIfam" id="NF041635">
    <property type="entry name" value="STM3941_fam"/>
    <property type="match status" value="1"/>
</dbReference>
<proteinExistence type="predicted"/>
<gene>
    <name evidence="2" type="ORF">QM524_02275</name>
</gene>
<protein>
    <submittedName>
        <fullName evidence="2">STM3941 family protein</fullName>
    </submittedName>
</protein>
<feature type="transmembrane region" description="Helical" evidence="1">
    <location>
        <begin position="38"/>
        <end position="60"/>
    </location>
</feature>
<feature type="transmembrane region" description="Helical" evidence="1">
    <location>
        <begin position="12"/>
        <end position="32"/>
    </location>
</feature>
<name>A0ABT6Y392_9BACT</name>
<dbReference type="EMBL" id="JASHIF010000002">
    <property type="protein sequence ID" value="MDI9858025.1"/>
    <property type="molecule type" value="Genomic_DNA"/>
</dbReference>